<evidence type="ECO:0000313" key="2">
    <source>
        <dbReference type="Proteomes" id="UP000219799"/>
    </source>
</evidence>
<dbReference type="Proteomes" id="UP000219799">
    <property type="component" value="Chromosome 9"/>
</dbReference>
<organism evidence="1 2">
    <name type="scientific">Plasmodium malariae</name>
    <dbReference type="NCBI Taxonomy" id="5858"/>
    <lineage>
        <taxon>Eukaryota</taxon>
        <taxon>Sar</taxon>
        <taxon>Alveolata</taxon>
        <taxon>Apicomplexa</taxon>
        <taxon>Aconoidasida</taxon>
        <taxon>Haemosporida</taxon>
        <taxon>Plasmodiidae</taxon>
        <taxon>Plasmodium</taxon>
        <taxon>Plasmodium (Plasmodium)</taxon>
    </lineage>
</organism>
<name>A0A1C3KC85_PLAMA</name>
<protein>
    <submittedName>
        <fullName evidence="1">Uncharacterized protein</fullName>
    </submittedName>
</protein>
<sequence>MGNVSTRDENVKRSLILLDDKLVHNFEKKYNNTNTEINAKELGEENALKEICSVAKPVSPGENEYDALRKRILNDLIKEREIYMNSQKDILYNIKEQPNSLKIPQTHNECFHDENKIYKCLKNMNDSTSTFVNSYARCCRYLREYESCVQKIKT</sequence>
<dbReference type="EMBL" id="LT594497">
    <property type="protein sequence ID" value="SBT71196.1"/>
    <property type="molecule type" value="Genomic_DNA"/>
</dbReference>
<accession>A0A1C3KC85</accession>
<evidence type="ECO:0000313" key="1">
    <source>
        <dbReference type="EMBL" id="SBT71196.1"/>
    </source>
</evidence>
<dbReference type="VEuPathDB" id="PlasmoDB:PmUG01_09018400"/>
<gene>
    <name evidence="1" type="primary">PmlGA01_090010200</name>
    <name evidence="1" type="ORF">PMLGA01_090010200</name>
</gene>
<dbReference type="AlphaFoldDB" id="A0A1C3KC85"/>
<reference evidence="1 2" key="1">
    <citation type="submission" date="2016-06" db="EMBL/GenBank/DDBJ databases">
        <authorList>
            <consortium name="Pathogen Informatics"/>
        </authorList>
    </citation>
    <scope>NUCLEOTIDE SEQUENCE [LARGE SCALE GENOMIC DNA]</scope>
    <source>
        <strain evidence="1">PmlGA01</strain>
    </source>
</reference>
<proteinExistence type="predicted"/>